<dbReference type="InterPro" id="IPR020946">
    <property type="entry name" value="Flavin_mOase-like"/>
</dbReference>
<evidence type="ECO:0000256" key="4">
    <source>
        <dbReference type="ARBA" id="ARBA00023002"/>
    </source>
</evidence>
<keyword evidence="6" id="KW-1185">Reference proteome</keyword>
<dbReference type="RefSeq" id="XP_044660686.1">
    <property type="nucleotide sequence ID" value="XM_044804751.1"/>
</dbReference>
<dbReference type="Proteomes" id="UP000825890">
    <property type="component" value="Unassembled WGS sequence"/>
</dbReference>
<dbReference type="OrthoDB" id="74360at2759"/>
<dbReference type="Gene3D" id="3.50.50.60">
    <property type="entry name" value="FAD/NAD(P)-binding domain"/>
    <property type="match status" value="2"/>
</dbReference>
<evidence type="ECO:0000313" key="5">
    <source>
        <dbReference type="EMBL" id="GIZ46199.1"/>
    </source>
</evidence>
<keyword evidence="2" id="KW-0285">Flavoprotein</keyword>
<dbReference type="GO" id="GO:0004499">
    <property type="term" value="F:N,N-dimethylaniline monooxygenase activity"/>
    <property type="evidence" value="ECO:0007669"/>
    <property type="project" value="InterPro"/>
</dbReference>
<dbReference type="GeneID" id="68294910"/>
<evidence type="ECO:0008006" key="7">
    <source>
        <dbReference type="Google" id="ProtNLM"/>
    </source>
</evidence>
<evidence type="ECO:0000256" key="3">
    <source>
        <dbReference type="ARBA" id="ARBA00022827"/>
    </source>
</evidence>
<dbReference type="SUPFAM" id="SSF51905">
    <property type="entry name" value="FAD/NAD(P)-binding domain"/>
    <property type="match status" value="2"/>
</dbReference>
<dbReference type="AlphaFoldDB" id="A0A9P3FJY7"/>
<sequence length="551" mass="62952">MASSTAIPVVEQPIFTRRKLRVVAIGAGFANIMLAHKHKYVGDNSYIDLVLCEKSSEIGGTWFENTYPGVACDVPAHIYCFPFAPNPDWSSFYVGGPEILKYINKTVDDYKLREYIQVNTKLVAANWSDEKGKWLLKFEQNGDTITDEADVLINGAGFLNRWEWPNIANREDFRGEMVHSAHWENVDWEDKRVALIGNGSSGIQILPQIQQTAKHVTTYIRTPTWIIPNMLADATPEGKNFQYSEEEKQRFRENPEELKALRQKLENMFNQYFFVFMKGSPTQEAVRGAFRDIMKQRLGGDGELTDKLIPQWPVGCRRITPGDGYLEALTSANVKSNFNPIVKFTEKGILSQPAADTEPEEEEFDLVICATGFNVAFRPAWEMKGVNGVSLQELWKEESEGYMGIIAPQMPNYFSYTGPNSPLGHGSIMACYDFAVDYMLRWCDKIAREGIKSVTIKPDVLREFNDYSQEFLKKTVWSSECRSWYKNHKTEGRVTAMYAGSILHYRQMLQAFRTEDFDIGYWNKQNRFGFMGNGITELEAQGGNLAFYLEK</sequence>
<reference evidence="5 6" key="1">
    <citation type="submission" date="2021-01" db="EMBL/GenBank/DDBJ databases">
        <title>Cercospora kikuchii MAFF 305040 whole genome shotgun sequence.</title>
        <authorList>
            <person name="Kashiwa T."/>
            <person name="Suzuki T."/>
        </authorList>
    </citation>
    <scope>NUCLEOTIDE SEQUENCE [LARGE SCALE GENOMIC DNA]</scope>
    <source>
        <strain evidence="5 6">MAFF 305040</strain>
    </source>
</reference>
<dbReference type="Pfam" id="PF00743">
    <property type="entry name" value="FMO-like"/>
    <property type="match status" value="1"/>
</dbReference>
<evidence type="ECO:0000313" key="6">
    <source>
        <dbReference type="Proteomes" id="UP000825890"/>
    </source>
</evidence>
<dbReference type="GO" id="GO:0050661">
    <property type="term" value="F:NADP binding"/>
    <property type="evidence" value="ECO:0007669"/>
    <property type="project" value="InterPro"/>
</dbReference>
<dbReference type="GO" id="GO:0050660">
    <property type="term" value="F:flavin adenine dinucleotide binding"/>
    <property type="evidence" value="ECO:0007669"/>
    <property type="project" value="InterPro"/>
</dbReference>
<name>A0A9P3FJY7_9PEZI</name>
<proteinExistence type="inferred from homology"/>
<dbReference type="InterPro" id="IPR051209">
    <property type="entry name" value="FAD-bind_Monooxygenase_sf"/>
</dbReference>
<keyword evidence="4" id="KW-0560">Oxidoreductase</keyword>
<protein>
    <recommendedName>
        <fullName evidence="7">Sterigmatocystin biosynthesis monooxygenase stcW</fullName>
    </recommendedName>
</protein>
<keyword evidence="3" id="KW-0274">FAD</keyword>
<comment type="similarity">
    <text evidence="1">Belongs to the FAD-binding monooxygenase family.</text>
</comment>
<dbReference type="EMBL" id="BOLY01000006">
    <property type="protein sequence ID" value="GIZ46199.1"/>
    <property type="molecule type" value="Genomic_DNA"/>
</dbReference>
<evidence type="ECO:0000256" key="1">
    <source>
        <dbReference type="ARBA" id="ARBA00010139"/>
    </source>
</evidence>
<dbReference type="InterPro" id="IPR036188">
    <property type="entry name" value="FAD/NAD-bd_sf"/>
</dbReference>
<gene>
    <name evidence="5" type="ORF">CKM354_000933500</name>
</gene>
<accession>A0A9P3FJY7</accession>
<organism evidence="5 6">
    <name type="scientific">Cercospora kikuchii</name>
    <dbReference type="NCBI Taxonomy" id="84275"/>
    <lineage>
        <taxon>Eukaryota</taxon>
        <taxon>Fungi</taxon>
        <taxon>Dikarya</taxon>
        <taxon>Ascomycota</taxon>
        <taxon>Pezizomycotina</taxon>
        <taxon>Dothideomycetes</taxon>
        <taxon>Dothideomycetidae</taxon>
        <taxon>Mycosphaerellales</taxon>
        <taxon>Mycosphaerellaceae</taxon>
        <taxon>Cercospora</taxon>
    </lineage>
</organism>
<dbReference type="PANTHER" id="PTHR42877">
    <property type="entry name" value="L-ORNITHINE N(5)-MONOOXYGENASE-RELATED"/>
    <property type="match status" value="1"/>
</dbReference>
<evidence type="ECO:0000256" key="2">
    <source>
        <dbReference type="ARBA" id="ARBA00022630"/>
    </source>
</evidence>
<dbReference type="PANTHER" id="PTHR42877:SF11">
    <property type="entry name" value="MONOOXYGENASE, PUTATIVE (AFU_ORTHOLOGUE AFUA_6G13790)-RELATED"/>
    <property type="match status" value="1"/>
</dbReference>
<comment type="caution">
    <text evidence="5">The sequence shown here is derived from an EMBL/GenBank/DDBJ whole genome shotgun (WGS) entry which is preliminary data.</text>
</comment>